<accession>A0A3M5RMC7</accession>
<evidence type="ECO:0000313" key="2">
    <source>
        <dbReference type="Proteomes" id="UP000274212"/>
    </source>
</evidence>
<sequence>MQAIRGSIMTDAQMRLEQVRAAISDVLKKGQRLKRADREIYRAELDSLRLLEQQYAKEVALEQASLQGRGRNRISYMVI</sequence>
<evidence type="ECO:0000313" key="1">
    <source>
        <dbReference type="EMBL" id="RMU09737.1"/>
    </source>
</evidence>
<comment type="caution">
    <text evidence="1">The sequence shown here is derived from an EMBL/GenBank/DDBJ whole genome shotgun (WGS) entry which is preliminary data.</text>
</comment>
<reference evidence="1 2" key="1">
    <citation type="submission" date="2018-08" db="EMBL/GenBank/DDBJ databases">
        <title>Recombination of ecologically and evolutionarily significant loci maintains genetic cohesion in the Pseudomonas syringae species complex.</title>
        <authorList>
            <person name="Dillon M."/>
            <person name="Thakur S."/>
            <person name="Almeida R.N.D."/>
            <person name="Weir B.S."/>
            <person name="Guttman D.S."/>
        </authorList>
    </citation>
    <scope>NUCLEOTIDE SEQUENCE [LARGE SCALE GENOMIC DNA]</scope>
    <source>
        <strain evidence="1 2">ICMP 9829</strain>
    </source>
</reference>
<name>A0A3M5RMC7_9PSED</name>
<organism evidence="1 2">
    <name type="scientific">Pseudomonas syringae pv. coriandricola</name>
    <dbReference type="NCBI Taxonomy" id="264453"/>
    <lineage>
        <taxon>Bacteria</taxon>
        <taxon>Pseudomonadati</taxon>
        <taxon>Pseudomonadota</taxon>
        <taxon>Gammaproteobacteria</taxon>
        <taxon>Pseudomonadales</taxon>
        <taxon>Pseudomonadaceae</taxon>
        <taxon>Pseudomonas</taxon>
    </lineage>
</organism>
<dbReference type="EMBL" id="RBTT01000125">
    <property type="protein sequence ID" value="RMU09737.1"/>
    <property type="molecule type" value="Genomic_DNA"/>
</dbReference>
<proteinExistence type="predicted"/>
<dbReference type="AlphaFoldDB" id="A0A3M5RMC7"/>
<evidence type="ECO:0008006" key="3">
    <source>
        <dbReference type="Google" id="ProtNLM"/>
    </source>
</evidence>
<dbReference type="Proteomes" id="UP000274212">
    <property type="component" value="Unassembled WGS sequence"/>
</dbReference>
<protein>
    <recommendedName>
        <fullName evidence="3">Preprotein translocase subunit SecA</fullName>
    </recommendedName>
</protein>
<gene>
    <name evidence="1" type="ORF">ALP36_03605</name>
</gene>